<dbReference type="PANTHER" id="PTHR43581">
    <property type="entry name" value="ATP/GTP PHOSPHATASE"/>
    <property type="match status" value="1"/>
</dbReference>
<sequence>MIIGIFLRNIKSYNGINYIPLSDGSSFAGLIGQNGVGKSAVLEALDCLFNNREWNFNISVKKSGFRSTTPYISPVFLFRKDSIDFKEHTAYADKLSDYLWSCSNKDYSNNKEEIQGFIDNRELLKRNGITKESHYLLSIGEKYKDKNDKCYSLGFFKPSENIENISDLFQIIKNEYTYIYIPKEIQPEQFTQLETEQIQKLLGTNLTDIISQSVPQKTINEINKGLSKFINDLSSYLNGYVFKSIGEREKNIKKRHIHNLIIENFFSSRILHKEHKAGGQPLKLSDLSSGEQQNSLIDLSLQLLTKYRNSSHKVILAIDEPESSLHISACYEQFFKLAKIKECCRQLLFTTHWYGFIPTADNCAITIIAKEEKESNKKCYYLSNSNSYREAIRSWDEDNKELRKKEGRKIELPIDVQLKGLNDLVQSIIATISMDKAYNWLICEGSSDKLYLEKYLSHLIDKKNLKIIPVGGCSAMNNLYSILATSLDNDIMKDYTKGRVVFLSDTDEQQIQLKYKSNNKKIKWFRLKNDTAQQDTNLVEIDSSSTSPRTEIEDVLDGKLFIDTLSEFQKEYNELKEILDNIEAKNQDLVSFYYLDLKNSLILKLREFFTSTIKYQFANKYCNNESFESYKIPNWVIKLIQEFEK</sequence>
<evidence type="ECO:0000313" key="2">
    <source>
        <dbReference type="EMBL" id="MDP8175758.1"/>
    </source>
</evidence>
<evidence type="ECO:0000259" key="1">
    <source>
        <dbReference type="Pfam" id="PF13175"/>
    </source>
</evidence>
<comment type="caution">
    <text evidence="2">The sequence shown here is derived from an EMBL/GenBank/DDBJ whole genome shotgun (WGS) entry which is preliminary data.</text>
</comment>
<dbReference type="RefSeq" id="WP_306387563.1">
    <property type="nucleotide sequence ID" value="NZ_JASAYT010000038.1"/>
</dbReference>
<feature type="domain" description="Endonuclease GajA/Old nuclease/RecF-like AAA" evidence="1">
    <location>
        <begin position="2"/>
        <end position="352"/>
    </location>
</feature>
<protein>
    <submittedName>
        <fullName evidence="2">AAA family ATPase</fullName>
    </submittedName>
</protein>
<dbReference type="InterPro" id="IPR041685">
    <property type="entry name" value="AAA_GajA/Old/RecF-like"/>
</dbReference>
<dbReference type="Pfam" id="PF13175">
    <property type="entry name" value="AAA_15"/>
    <property type="match status" value="1"/>
</dbReference>
<proteinExistence type="predicted"/>
<dbReference type="InterPro" id="IPR027417">
    <property type="entry name" value="P-loop_NTPase"/>
</dbReference>
<dbReference type="PANTHER" id="PTHR43581:SF4">
    <property type="entry name" value="ATP_GTP PHOSPHATASE"/>
    <property type="match status" value="1"/>
</dbReference>
<dbReference type="InterPro" id="IPR051396">
    <property type="entry name" value="Bact_Antivir_Def_Nuclease"/>
</dbReference>
<dbReference type="AlphaFoldDB" id="A0AAJ6P3H2"/>
<dbReference type="Gene3D" id="3.40.50.300">
    <property type="entry name" value="P-loop containing nucleotide triphosphate hydrolases"/>
    <property type="match status" value="1"/>
</dbReference>
<organism evidence="2 3">
    <name type="scientific">Phocoenobacter skyensis</name>
    <dbReference type="NCBI Taxonomy" id="97481"/>
    <lineage>
        <taxon>Bacteria</taxon>
        <taxon>Pseudomonadati</taxon>
        <taxon>Pseudomonadota</taxon>
        <taxon>Gammaproteobacteria</taxon>
        <taxon>Pasteurellales</taxon>
        <taxon>Pasteurellaceae</taxon>
        <taxon>Phocoenobacter</taxon>
    </lineage>
</organism>
<evidence type="ECO:0000313" key="3">
    <source>
        <dbReference type="Proteomes" id="UP001231736"/>
    </source>
</evidence>
<dbReference type="SUPFAM" id="SSF52540">
    <property type="entry name" value="P-loop containing nucleoside triphosphate hydrolases"/>
    <property type="match status" value="1"/>
</dbReference>
<reference evidence="2" key="1">
    <citation type="journal article" date="2023" name="Front. Microbiol.">
        <title>Phylogeography and host specificity of Pasteurellaceae pathogenic to sea-farmed fish in the north-east Atlantic.</title>
        <authorList>
            <person name="Gulla S."/>
            <person name="Colquhoun D.J."/>
            <person name="Olsen A.B."/>
            <person name="Spilsberg B."/>
            <person name="Lagesen K."/>
            <person name="Aakesson C.P."/>
            <person name="Strom S."/>
            <person name="Manji F."/>
            <person name="Birkbeck T.H."/>
            <person name="Nilsen H.K."/>
        </authorList>
    </citation>
    <scope>NUCLEOTIDE SEQUENCE</scope>
    <source>
        <strain evidence="2">98B1</strain>
    </source>
</reference>
<gene>
    <name evidence="2" type="ORF">QJU97_09875</name>
</gene>
<dbReference type="Proteomes" id="UP001231736">
    <property type="component" value="Unassembled WGS sequence"/>
</dbReference>
<dbReference type="EMBL" id="JASAYT010000038">
    <property type="protein sequence ID" value="MDP8175758.1"/>
    <property type="molecule type" value="Genomic_DNA"/>
</dbReference>
<accession>A0AAJ6P3H2</accession>
<name>A0AAJ6P3H2_9PAST</name>